<proteinExistence type="predicted"/>
<organism evidence="1 2">
    <name type="scientific">Forsythia ovata</name>
    <dbReference type="NCBI Taxonomy" id="205694"/>
    <lineage>
        <taxon>Eukaryota</taxon>
        <taxon>Viridiplantae</taxon>
        <taxon>Streptophyta</taxon>
        <taxon>Embryophyta</taxon>
        <taxon>Tracheophyta</taxon>
        <taxon>Spermatophyta</taxon>
        <taxon>Magnoliopsida</taxon>
        <taxon>eudicotyledons</taxon>
        <taxon>Gunneridae</taxon>
        <taxon>Pentapetalae</taxon>
        <taxon>asterids</taxon>
        <taxon>lamiids</taxon>
        <taxon>Lamiales</taxon>
        <taxon>Oleaceae</taxon>
        <taxon>Forsythieae</taxon>
        <taxon>Forsythia</taxon>
    </lineage>
</organism>
<dbReference type="AlphaFoldDB" id="A0ABD1WX90"/>
<protein>
    <submittedName>
        <fullName evidence="1">Uncharacterized protein</fullName>
    </submittedName>
</protein>
<dbReference type="EMBL" id="JBFOLJ010000002">
    <property type="protein sequence ID" value="KAL2552875.1"/>
    <property type="molecule type" value="Genomic_DNA"/>
</dbReference>
<evidence type="ECO:0000313" key="2">
    <source>
        <dbReference type="Proteomes" id="UP001604277"/>
    </source>
</evidence>
<evidence type="ECO:0000313" key="1">
    <source>
        <dbReference type="EMBL" id="KAL2552875.1"/>
    </source>
</evidence>
<reference evidence="2" key="1">
    <citation type="submission" date="2024-07" db="EMBL/GenBank/DDBJ databases">
        <title>Two chromosome-level genome assemblies of Korean endemic species Abeliophyllum distichum and Forsythia ovata (Oleaceae).</title>
        <authorList>
            <person name="Jang H."/>
        </authorList>
    </citation>
    <scope>NUCLEOTIDE SEQUENCE [LARGE SCALE GENOMIC DNA]</scope>
</reference>
<accession>A0ABD1WX90</accession>
<gene>
    <name evidence="1" type="ORF">Fot_06494</name>
</gene>
<keyword evidence="2" id="KW-1185">Reference proteome</keyword>
<dbReference type="Proteomes" id="UP001604277">
    <property type="component" value="Unassembled WGS sequence"/>
</dbReference>
<comment type="caution">
    <text evidence="1">The sequence shown here is derived from an EMBL/GenBank/DDBJ whole genome shotgun (WGS) entry which is preliminary data.</text>
</comment>
<name>A0ABD1WX90_9LAMI</name>
<sequence>MLSCSLGARNSCPPVEVSAGGQSTSASGQSKWIAHLLTPQQVGNDFLPPRGKRSGLSKIIYDKSLLKTEAQVTITHVVLISQIIILRKCIKCDYKLCRHQVMNKTPTVHRQAMTHLH</sequence>